<dbReference type="PROSITE" id="PS51355">
    <property type="entry name" value="GLUTATHIONE_PEROXID_3"/>
    <property type="match status" value="1"/>
</dbReference>
<dbReference type="InterPro" id="IPR036249">
    <property type="entry name" value="Thioredoxin-like_sf"/>
</dbReference>
<dbReference type="FunFam" id="3.40.30.10:FF:000025">
    <property type="entry name" value="Glutathione peroxidase"/>
    <property type="match status" value="1"/>
</dbReference>
<dbReference type="InterPro" id="IPR000889">
    <property type="entry name" value="Glutathione_peroxidase"/>
</dbReference>
<dbReference type="CDD" id="cd00340">
    <property type="entry name" value="GSH_Peroxidase"/>
    <property type="match status" value="1"/>
</dbReference>
<evidence type="ECO:0000256" key="2">
    <source>
        <dbReference type="ARBA" id="ARBA00022559"/>
    </source>
</evidence>
<keyword evidence="2 4" id="KW-0575">Peroxidase</keyword>
<sequence length="237" mass="26597">MASSYAPFSVVFNGFAATKPKNPPPNSSSFLFPSLKLSRGTSNSGNMRNGVSLKSWDNHGFLFRYRNFSVYARAASEKTVHDFTVKDINGKDVSLSKFKGKPLLIVNVASKCGLTTTNYSELSHLYDKYKDQGFEILAFPCNQFGGQEPESNPDIKRFVCTRFKAEFPIFDKVEVNGPSTAPIYKFLKSESGGFFGDFIKWNFEKFLVDKKGKVVERYPPTTSPFQIEKDILKLLAA</sequence>
<feature type="domain" description="Thioredoxin" evidence="5">
    <location>
        <begin position="74"/>
        <end position="236"/>
    </location>
</feature>
<dbReference type="PROSITE" id="PS00763">
    <property type="entry name" value="GLUTATHIONE_PEROXID_2"/>
    <property type="match status" value="1"/>
</dbReference>
<evidence type="ECO:0000256" key="3">
    <source>
        <dbReference type="ARBA" id="ARBA00023002"/>
    </source>
</evidence>
<proteinExistence type="inferred from homology"/>
<dbReference type="GO" id="GO:0006979">
    <property type="term" value="P:response to oxidative stress"/>
    <property type="evidence" value="ECO:0007669"/>
    <property type="project" value="InterPro"/>
</dbReference>
<evidence type="ECO:0000256" key="4">
    <source>
        <dbReference type="RuleBase" id="RU000499"/>
    </source>
</evidence>
<dbReference type="InterPro" id="IPR013766">
    <property type="entry name" value="Thioredoxin_domain"/>
</dbReference>
<organism evidence="6 7">
    <name type="scientific">Arabis nemorensis</name>
    <dbReference type="NCBI Taxonomy" id="586526"/>
    <lineage>
        <taxon>Eukaryota</taxon>
        <taxon>Viridiplantae</taxon>
        <taxon>Streptophyta</taxon>
        <taxon>Embryophyta</taxon>
        <taxon>Tracheophyta</taxon>
        <taxon>Spermatophyta</taxon>
        <taxon>Magnoliopsida</taxon>
        <taxon>eudicotyledons</taxon>
        <taxon>Gunneridae</taxon>
        <taxon>Pentapetalae</taxon>
        <taxon>rosids</taxon>
        <taxon>malvids</taxon>
        <taxon>Brassicales</taxon>
        <taxon>Brassicaceae</taxon>
        <taxon>Arabideae</taxon>
        <taxon>Arabis</taxon>
    </lineage>
</organism>
<comment type="caution">
    <text evidence="6">The sequence shown here is derived from an EMBL/GenBank/DDBJ whole genome shotgun (WGS) entry which is preliminary data.</text>
</comment>
<protein>
    <recommendedName>
        <fullName evidence="4">Glutathione peroxidase</fullName>
    </recommendedName>
</protein>
<dbReference type="PANTHER" id="PTHR11592:SF132">
    <property type="entry name" value="GLUTATHIONE PEROXIDASE 7, CHLOROPLASTIC-RELATED"/>
    <property type="match status" value="1"/>
</dbReference>
<evidence type="ECO:0000313" key="7">
    <source>
        <dbReference type="Proteomes" id="UP000489600"/>
    </source>
</evidence>
<dbReference type="GO" id="GO:0004601">
    <property type="term" value="F:peroxidase activity"/>
    <property type="evidence" value="ECO:0007669"/>
    <property type="project" value="UniProtKB-KW"/>
</dbReference>
<dbReference type="InterPro" id="IPR029760">
    <property type="entry name" value="GPX_CS"/>
</dbReference>
<reference evidence="6" key="1">
    <citation type="submission" date="2019-07" db="EMBL/GenBank/DDBJ databases">
        <authorList>
            <person name="Dittberner H."/>
        </authorList>
    </citation>
    <scope>NUCLEOTIDE SEQUENCE [LARGE SCALE GENOMIC DNA]</scope>
</reference>
<dbReference type="InterPro" id="IPR029759">
    <property type="entry name" value="GPX_AS"/>
</dbReference>
<dbReference type="AlphaFoldDB" id="A0A565CB26"/>
<gene>
    <name evidence="6" type="ORF">ANE_LOCUS21194</name>
</gene>
<dbReference type="Pfam" id="PF00255">
    <property type="entry name" value="GSHPx"/>
    <property type="match status" value="1"/>
</dbReference>
<dbReference type="SUPFAM" id="SSF52833">
    <property type="entry name" value="Thioredoxin-like"/>
    <property type="match status" value="1"/>
</dbReference>
<comment type="similarity">
    <text evidence="1 4">Belongs to the glutathione peroxidase family.</text>
</comment>
<dbReference type="EMBL" id="CABITT030000007">
    <property type="protein sequence ID" value="VVB10750.1"/>
    <property type="molecule type" value="Genomic_DNA"/>
</dbReference>
<dbReference type="PROSITE" id="PS51352">
    <property type="entry name" value="THIOREDOXIN_2"/>
    <property type="match status" value="1"/>
</dbReference>
<dbReference type="OrthoDB" id="446890at2759"/>
<keyword evidence="3 4" id="KW-0560">Oxidoreductase</keyword>
<dbReference type="Proteomes" id="UP000489600">
    <property type="component" value="Unassembled WGS sequence"/>
</dbReference>
<keyword evidence="7" id="KW-1185">Reference proteome</keyword>
<dbReference type="PROSITE" id="PS00460">
    <property type="entry name" value="GLUTATHIONE_PEROXID_1"/>
    <property type="match status" value="1"/>
</dbReference>
<evidence type="ECO:0000313" key="6">
    <source>
        <dbReference type="EMBL" id="VVB10750.1"/>
    </source>
</evidence>
<evidence type="ECO:0000256" key="1">
    <source>
        <dbReference type="ARBA" id="ARBA00006926"/>
    </source>
</evidence>
<dbReference type="PRINTS" id="PR01011">
    <property type="entry name" value="GLUTPROXDASE"/>
</dbReference>
<dbReference type="Gene3D" id="3.40.30.10">
    <property type="entry name" value="Glutaredoxin"/>
    <property type="match status" value="1"/>
</dbReference>
<accession>A0A565CB26</accession>
<name>A0A565CB26_9BRAS</name>
<evidence type="ECO:0000259" key="5">
    <source>
        <dbReference type="PROSITE" id="PS51352"/>
    </source>
</evidence>
<dbReference type="PANTHER" id="PTHR11592">
    <property type="entry name" value="GLUTATHIONE PEROXIDASE"/>
    <property type="match status" value="1"/>
</dbReference>